<keyword evidence="11" id="KW-1185">Reference proteome</keyword>
<dbReference type="InterPro" id="IPR045462">
    <property type="entry name" value="aa-tRNA-synth_I_cd-bd"/>
</dbReference>
<dbReference type="InterPro" id="IPR033910">
    <property type="entry name" value="GluRS_core"/>
</dbReference>
<dbReference type="GO" id="GO:0005829">
    <property type="term" value="C:cytosol"/>
    <property type="evidence" value="ECO:0007669"/>
    <property type="project" value="TreeGrafter"/>
</dbReference>
<dbReference type="RefSeq" id="WP_215872814.1">
    <property type="nucleotide sequence ID" value="NZ_JAAXYO010000051.1"/>
</dbReference>
<dbReference type="HAMAP" id="MF_00022">
    <property type="entry name" value="Glu_tRNA_synth_type1"/>
    <property type="match status" value="1"/>
</dbReference>
<dbReference type="Pfam" id="PF00749">
    <property type="entry name" value="tRNA-synt_1c"/>
    <property type="match status" value="1"/>
</dbReference>
<evidence type="ECO:0000256" key="1">
    <source>
        <dbReference type="ARBA" id="ARBA00007894"/>
    </source>
</evidence>
<dbReference type="EC" id="6.1.1.17" evidence="7"/>
<dbReference type="Proteomes" id="UP001197378">
    <property type="component" value="Unassembled WGS sequence"/>
</dbReference>
<keyword evidence="3 7" id="KW-0547">Nucleotide-binding</keyword>
<keyword evidence="7" id="KW-0963">Cytoplasm</keyword>
<dbReference type="InterPro" id="IPR020751">
    <property type="entry name" value="aa-tRNA-synth_I_codon-bd_sub2"/>
</dbReference>
<keyword evidence="5 7" id="KW-0648">Protein biosynthesis</keyword>
<evidence type="ECO:0000256" key="2">
    <source>
        <dbReference type="ARBA" id="ARBA00022598"/>
    </source>
</evidence>
<organism evidence="10 11">
    <name type="scientific">Igneacidithiobacillus copahuensis</name>
    <dbReference type="NCBI Taxonomy" id="2724909"/>
    <lineage>
        <taxon>Bacteria</taxon>
        <taxon>Pseudomonadati</taxon>
        <taxon>Pseudomonadota</taxon>
        <taxon>Acidithiobacillia</taxon>
        <taxon>Acidithiobacillales</taxon>
        <taxon>Acidithiobacillaceae</taxon>
        <taxon>Igneacidithiobacillus</taxon>
    </lineage>
</organism>
<dbReference type="Gene3D" id="1.10.10.350">
    <property type="match status" value="1"/>
</dbReference>
<dbReference type="SUPFAM" id="SSF48163">
    <property type="entry name" value="An anticodon-binding domain of class I aminoacyl-tRNA synthetases"/>
    <property type="match status" value="1"/>
</dbReference>
<comment type="similarity">
    <text evidence="1 7">Belongs to the class-I aminoacyl-tRNA synthetase family. Glutamate--tRNA ligase type 1 subfamily.</text>
</comment>
<feature type="short sequence motif" description="'KMSKS' region" evidence="7">
    <location>
        <begin position="250"/>
        <end position="254"/>
    </location>
</feature>
<dbReference type="PANTHER" id="PTHR43311:SF2">
    <property type="entry name" value="GLUTAMATE--TRNA LIGASE, MITOCHONDRIAL-RELATED"/>
    <property type="match status" value="1"/>
</dbReference>
<dbReference type="GO" id="GO:0000049">
    <property type="term" value="F:tRNA binding"/>
    <property type="evidence" value="ECO:0007669"/>
    <property type="project" value="InterPro"/>
</dbReference>
<evidence type="ECO:0000256" key="4">
    <source>
        <dbReference type="ARBA" id="ARBA00022840"/>
    </source>
</evidence>
<dbReference type="CDD" id="cd00808">
    <property type="entry name" value="GluRS_core"/>
    <property type="match status" value="1"/>
</dbReference>
<name>A0AAE2YPJ2_9PROT</name>
<dbReference type="NCBIfam" id="NF004315">
    <property type="entry name" value="PRK05710.1-4"/>
    <property type="match status" value="1"/>
</dbReference>
<dbReference type="InterPro" id="IPR020058">
    <property type="entry name" value="Glu/Gln-tRNA-synth_Ib_cat-dom"/>
</dbReference>
<dbReference type="PROSITE" id="PS00178">
    <property type="entry name" value="AA_TRNA_LIGASE_I"/>
    <property type="match status" value="1"/>
</dbReference>
<evidence type="ECO:0000313" key="11">
    <source>
        <dbReference type="Proteomes" id="UP001197378"/>
    </source>
</evidence>
<keyword evidence="6 7" id="KW-0030">Aminoacyl-tRNA synthetase</keyword>
<feature type="domain" description="Glutamyl/glutaminyl-tRNA synthetase class Ib catalytic" evidence="8">
    <location>
        <begin position="5"/>
        <end position="317"/>
    </location>
</feature>
<dbReference type="Gene3D" id="3.40.50.620">
    <property type="entry name" value="HUPs"/>
    <property type="match status" value="1"/>
</dbReference>
<dbReference type="InterPro" id="IPR008925">
    <property type="entry name" value="aa_tRNA-synth_I_cd-bd_sf"/>
</dbReference>
<dbReference type="NCBIfam" id="TIGR00464">
    <property type="entry name" value="gltX_bact"/>
    <property type="match status" value="1"/>
</dbReference>
<proteinExistence type="inferred from homology"/>
<dbReference type="GO" id="GO:0004818">
    <property type="term" value="F:glutamate-tRNA ligase activity"/>
    <property type="evidence" value="ECO:0007669"/>
    <property type="project" value="UniProtKB-UniRule"/>
</dbReference>
<keyword evidence="2 7" id="KW-0436">Ligase</keyword>
<comment type="caution">
    <text evidence="7">Lacks conserved residue(s) required for the propagation of feature annotation.</text>
</comment>
<gene>
    <name evidence="7" type="primary">gltX</name>
    <name evidence="10" type="ORF">HFQ13_05490</name>
</gene>
<protein>
    <recommendedName>
        <fullName evidence="7">Glutamate--tRNA ligase</fullName>
        <ecNumber evidence="7">6.1.1.17</ecNumber>
    </recommendedName>
    <alternativeName>
        <fullName evidence="7">Glutamyl-tRNA synthetase</fullName>
        <shortName evidence="7">GluRS</shortName>
    </alternativeName>
</protein>
<evidence type="ECO:0000256" key="5">
    <source>
        <dbReference type="ARBA" id="ARBA00022917"/>
    </source>
</evidence>
<dbReference type="Pfam" id="PF19269">
    <property type="entry name" value="Anticodon_2"/>
    <property type="match status" value="1"/>
</dbReference>
<dbReference type="SUPFAM" id="SSF52374">
    <property type="entry name" value="Nucleotidylyl transferase"/>
    <property type="match status" value="1"/>
</dbReference>
<reference evidence="10" key="1">
    <citation type="journal article" date="2021" name="ISME J.">
        <title>Genomic evolution of the class Acidithiobacillia: deep-branching Proteobacteria living in extreme acidic conditions.</title>
        <authorList>
            <person name="Moya-Beltran A."/>
            <person name="Beard S."/>
            <person name="Rojas-Villalobos C."/>
            <person name="Issotta F."/>
            <person name="Gallardo Y."/>
            <person name="Ulloa R."/>
            <person name="Giaveno A."/>
            <person name="Degli Esposti M."/>
            <person name="Johnson D.B."/>
            <person name="Quatrini R."/>
        </authorList>
    </citation>
    <scope>NUCLEOTIDE SEQUENCE</scope>
    <source>
        <strain evidence="10">VAN18-1</strain>
    </source>
</reference>
<comment type="subunit">
    <text evidence="7">Monomer.</text>
</comment>
<dbReference type="GO" id="GO:0005524">
    <property type="term" value="F:ATP binding"/>
    <property type="evidence" value="ECO:0007669"/>
    <property type="project" value="UniProtKB-UniRule"/>
</dbReference>
<dbReference type="AlphaFoldDB" id="A0AAE2YPJ2"/>
<comment type="subcellular location">
    <subcellularLocation>
        <location evidence="7">Cytoplasm</location>
    </subcellularLocation>
</comment>
<dbReference type="PRINTS" id="PR00987">
    <property type="entry name" value="TRNASYNTHGLU"/>
</dbReference>
<dbReference type="PANTHER" id="PTHR43311">
    <property type="entry name" value="GLUTAMATE--TRNA LIGASE"/>
    <property type="match status" value="1"/>
</dbReference>
<feature type="binding site" evidence="7">
    <location>
        <position position="253"/>
    </location>
    <ligand>
        <name>ATP</name>
        <dbReference type="ChEBI" id="CHEBI:30616"/>
    </ligand>
</feature>
<feature type="domain" description="Aminoacyl-tRNA synthetase class I anticodon-binding" evidence="9">
    <location>
        <begin position="345"/>
        <end position="460"/>
    </location>
</feature>
<keyword evidence="4 7" id="KW-0067">ATP-binding</keyword>
<dbReference type="InterPro" id="IPR014729">
    <property type="entry name" value="Rossmann-like_a/b/a_fold"/>
</dbReference>
<sequence>MIFTSRFAPSPTGHIHLGNARTALFAFWAARQSGGRFIVRMEDTDQARSPAELARVLLEDLRWLGLGWDEGPDCGGPHGPYAQMERLPVYDDLLQRLVDTGHAYPCFCTADELSAERDAQRAAGKAPRYSGRCRALSAAEVARRLEGGEEATLRFAVPCSGTLSVDDLVWGERSYDLADLGDFVLRRSDGSPSFFFANAVDDALMGVNLVLRGEDHLSNTPRQILILQALGLPVPQYGHLPLLQGSDGQPLSKRNGAASLRELRSAGYLPAALRNYLGQLGHHYPATHWRSDAELIAEFSLARIGRAPAHFDREQLQYWQEQALQHLGLDELVAWLRPHLTLVPDAQISGFVAAIRGNMLLPADAVAWAEACFHPLGRSEKVRAELAENGAEFWQQAQTCYKEQPDDFRAWTRQLAQQSGRKGRALFHPLRLALTGREQGPELAQLLSFIPPEEVLRRLAPIFS</sequence>
<evidence type="ECO:0000313" key="10">
    <source>
        <dbReference type="EMBL" id="MBU2787663.1"/>
    </source>
</evidence>
<dbReference type="GO" id="GO:0006424">
    <property type="term" value="P:glutamyl-tRNA aminoacylation"/>
    <property type="evidence" value="ECO:0007669"/>
    <property type="project" value="UniProtKB-UniRule"/>
</dbReference>
<comment type="catalytic activity">
    <reaction evidence="7">
        <text>tRNA(Glu) + L-glutamate + ATP = L-glutamyl-tRNA(Glu) + AMP + diphosphate</text>
        <dbReference type="Rhea" id="RHEA:23540"/>
        <dbReference type="Rhea" id="RHEA-COMP:9663"/>
        <dbReference type="Rhea" id="RHEA-COMP:9680"/>
        <dbReference type="ChEBI" id="CHEBI:29985"/>
        <dbReference type="ChEBI" id="CHEBI:30616"/>
        <dbReference type="ChEBI" id="CHEBI:33019"/>
        <dbReference type="ChEBI" id="CHEBI:78442"/>
        <dbReference type="ChEBI" id="CHEBI:78520"/>
        <dbReference type="ChEBI" id="CHEBI:456215"/>
        <dbReference type="EC" id="6.1.1.17"/>
    </reaction>
</comment>
<dbReference type="EMBL" id="JAAXYO010000051">
    <property type="protein sequence ID" value="MBU2787663.1"/>
    <property type="molecule type" value="Genomic_DNA"/>
</dbReference>
<evidence type="ECO:0000256" key="6">
    <source>
        <dbReference type="ARBA" id="ARBA00023146"/>
    </source>
</evidence>
<dbReference type="InterPro" id="IPR049940">
    <property type="entry name" value="GluQ/Sye"/>
</dbReference>
<comment type="function">
    <text evidence="7">Catalyzes the attachment of glutamate to tRNA(Glu) in a two-step reaction: glutamate is first activated by ATP to form Glu-AMP and then transferred to the acceptor end of tRNA(Glu).</text>
</comment>
<evidence type="ECO:0000256" key="3">
    <source>
        <dbReference type="ARBA" id="ARBA00022741"/>
    </source>
</evidence>
<comment type="caution">
    <text evidence="10">The sequence shown here is derived from an EMBL/GenBank/DDBJ whole genome shotgun (WGS) entry which is preliminary data.</text>
</comment>
<accession>A0AAE2YPJ2</accession>
<dbReference type="InterPro" id="IPR000924">
    <property type="entry name" value="Glu/Gln-tRNA-synth"/>
</dbReference>
<dbReference type="InterPro" id="IPR001412">
    <property type="entry name" value="aa-tRNA-synth_I_CS"/>
</dbReference>
<evidence type="ECO:0000259" key="8">
    <source>
        <dbReference type="Pfam" id="PF00749"/>
    </source>
</evidence>
<evidence type="ECO:0000256" key="7">
    <source>
        <dbReference type="HAMAP-Rule" id="MF_00022"/>
    </source>
</evidence>
<feature type="short sequence motif" description="'HIGH' region" evidence="7">
    <location>
        <begin position="9"/>
        <end position="19"/>
    </location>
</feature>
<evidence type="ECO:0000259" key="9">
    <source>
        <dbReference type="Pfam" id="PF19269"/>
    </source>
</evidence>
<dbReference type="GO" id="GO:0008270">
    <property type="term" value="F:zinc ion binding"/>
    <property type="evidence" value="ECO:0007669"/>
    <property type="project" value="InterPro"/>
</dbReference>
<dbReference type="InterPro" id="IPR004527">
    <property type="entry name" value="Glu-tRNA-ligase_bac/mito"/>
</dbReference>